<dbReference type="AlphaFoldDB" id="A0A939G241"/>
<dbReference type="Proteomes" id="UP000664122">
    <property type="component" value="Unassembled WGS sequence"/>
</dbReference>
<name>A0A939G241_9HYPH</name>
<comment type="caution">
    <text evidence="1">The sequence shown here is derived from an EMBL/GenBank/DDBJ whole genome shotgun (WGS) entry which is preliminary data.</text>
</comment>
<reference evidence="1" key="1">
    <citation type="submission" date="2021-03" db="EMBL/GenBank/DDBJ databases">
        <title>Whole genome sequence of Jiella sp. CQZ9-1.</title>
        <authorList>
            <person name="Tuo L."/>
        </authorList>
    </citation>
    <scope>NUCLEOTIDE SEQUENCE</scope>
    <source>
        <strain evidence="1">CQZ9-1</strain>
    </source>
</reference>
<dbReference type="EMBL" id="JAFMPP010000016">
    <property type="protein sequence ID" value="MBO0664168.1"/>
    <property type="molecule type" value="Genomic_DNA"/>
</dbReference>
<evidence type="ECO:0000313" key="2">
    <source>
        <dbReference type="Proteomes" id="UP000664122"/>
    </source>
</evidence>
<sequence>MAGAEMDITGRDRLRRAQEALKGIIDMLVMVNQRNLHLLAPDHLSTLLELVSDEVGRAQAAFDRLPPGPNLGEG</sequence>
<dbReference type="RefSeq" id="WP_207259079.1">
    <property type="nucleotide sequence ID" value="NZ_JAFMPP010000016.1"/>
</dbReference>
<organism evidence="1 2">
    <name type="scientific">Jiella flava</name>
    <dbReference type="NCBI Taxonomy" id="2816857"/>
    <lineage>
        <taxon>Bacteria</taxon>
        <taxon>Pseudomonadati</taxon>
        <taxon>Pseudomonadota</taxon>
        <taxon>Alphaproteobacteria</taxon>
        <taxon>Hyphomicrobiales</taxon>
        <taxon>Aurantimonadaceae</taxon>
        <taxon>Jiella</taxon>
    </lineage>
</organism>
<protein>
    <submittedName>
        <fullName evidence="1">Uncharacterized protein</fullName>
    </submittedName>
</protein>
<evidence type="ECO:0000313" key="1">
    <source>
        <dbReference type="EMBL" id="MBO0664168.1"/>
    </source>
</evidence>
<proteinExistence type="predicted"/>
<accession>A0A939G241</accession>
<keyword evidence="2" id="KW-1185">Reference proteome</keyword>
<gene>
    <name evidence="1" type="ORF">J1C48_16435</name>
</gene>